<proteinExistence type="predicted"/>
<dbReference type="PANTHER" id="PTHR46016:SF1">
    <property type="entry name" value="RING-TYPE DOMAIN-CONTAINING PROTEIN"/>
    <property type="match status" value="1"/>
</dbReference>
<dbReference type="OrthoDB" id="8062037at2759"/>
<evidence type="ECO:0000256" key="3">
    <source>
        <dbReference type="ARBA" id="ARBA00022833"/>
    </source>
</evidence>
<name>A0A1R2B0Q4_9CILI</name>
<accession>A0A1R2B0Q4</accession>
<protein>
    <recommendedName>
        <fullName evidence="5">RING-type domain-containing protein</fullName>
    </recommendedName>
</protein>
<feature type="domain" description="RING-type" evidence="5">
    <location>
        <begin position="21"/>
        <end position="59"/>
    </location>
</feature>
<sequence length="193" mass="22780">MSSRRNYRFFKPSKISQEFICTICQDVLYDAKKLPCDHILCDDCINKWFQKQKTCPICRKTFRLSQVNPAKDIIIEIKELYVVCKFPHCDWNGPLKELENHENNCTFSPDKCKKEVLDKLPVYEKSGDEDLDTPCVSLATMLFRNHKALMENIILNDESGKEDKITTHKKKNVWRKTFYSIGQKKIENFFVKK</sequence>
<dbReference type="GO" id="GO:0061630">
    <property type="term" value="F:ubiquitin protein ligase activity"/>
    <property type="evidence" value="ECO:0007669"/>
    <property type="project" value="TreeGrafter"/>
</dbReference>
<evidence type="ECO:0000256" key="4">
    <source>
        <dbReference type="PROSITE-ProRule" id="PRU00175"/>
    </source>
</evidence>
<keyword evidence="3" id="KW-0862">Zinc</keyword>
<dbReference type="Proteomes" id="UP000187209">
    <property type="component" value="Unassembled WGS sequence"/>
</dbReference>
<dbReference type="GO" id="GO:0008270">
    <property type="term" value="F:zinc ion binding"/>
    <property type="evidence" value="ECO:0007669"/>
    <property type="project" value="UniProtKB-KW"/>
</dbReference>
<evidence type="ECO:0000256" key="2">
    <source>
        <dbReference type="ARBA" id="ARBA00022771"/>
    </source>
</evidence>
<dbReference type="Gene3D" id="3.30.40.10">
    <property type="entry name" value="Zinc/RING finger domain, C3HC4 (zinc finger)"/>
    <property type="match status" value="1"/>
</dbReference>
<dbReference type="EMBL" id="MPUH01001112">
    <property type="protein sequence ID" value="OMJ70210.1"/>
    <property type="molecule type" value="Genomic_DNA"/>
</dbReference>
<gene>
    <name evidence="6" type="ORF">SteCoe_31865</name>
</gene>
<dbReference type="GO" id="GO:0006511">
    <property type="term" value="P:ubiquitin-dependent protein catabolic process"/>
    <property type="evidence" value="ECO:0007669"/>
    <property type="project" value="TreeGrafter"/>
</dbReference>
<dbReference type="Pfam" id="PF13639">
    <property type="entry name" value="zf-RING_2"/>
    <property type="match status" value="1"/>
</dbReference>
<evidence type="ECO:0000313" key="7">
    <source>
        <dbReference type="Proteomes" id="UP000187209"/>
    </source>
</evidence>
<evidence type="ECO:0000256" key="1">
    <source>
        <dbReference type="ARBA" id="ARBA00022723"/>
    </source>
</evidence>
<keyword evidence="7" id="KW-1185">Reference proteome</keyword>
<dbReference type="PANTHER" id="PTHR46016">
    <property type="entry name" value="ZINC FINGER, RING/FYVE/PHD-TYPE"/>
    <property type="match status" value="1"/>
</dbReference>
<dbReference type="PROSITE" id="PS00518">
    <property type="entry name" value="ZF_RING_1"/>
    <property type="match status" value="1"/>
</dbReference>
<dbReference type="InterPro" id="IPR017907">
    <property type="entry name" value="Znf_RING_CS"/>
</dbReference>
<keyword evidence="1" id="KW-0479">Metal-binding</keyword>
<dbReference type="InterPro" id="IPR001841">
    <property type="entry name" value="Znf_RING"/>
</dbReference>
<evidence type="ECO:0000313" key="6">
    <source>
        <dbReference type="EMBL" id="OMJ70210.1"/>
    </source>
</evidence>
<dbReference type="InterPro" id="IPR013083">
    <property type="entry name" value="Znf_RING/FYVE/PHD"/>
</dbReference>
<dbReference type="SUPFAM" id="SSF57850">
    <property type="entry name" value="RING/U-box"/>
    <property type="match status" value="1"/>
</dbReference>
<dbReference type="GO" id="GO:0000209">
    <property type="term" value="P:protein polyubiquitination"/>
    <property type="evidence" value="ECO:0007669"/>
    <property type="project" value="TreeGrafter"/>
</dbReference>
<dbReference type="InterPro" id="IPR051438">
    <property type="entry name" value="RNF_E3_ubiq-protein_ligase"/>
</dbReference>
<dbReference type="PROSITE" id="PS50089">
    <property type="entry name" value="ZF_RING_2"/>
    <property type="match status" value="1"/>
</dbReference>
<dbReference type="AlphaFoldDB" id="A0A1R2B0Q4"/>
<dbReference type="SMART" id="SM00184">
    <property type="entry name" value="RING"/>
    <property type="match status" value="1"/>
</dbReference>
<evidence type="ECO:0000259" key="5">
    <source>
        <dbReference type="PROSITE" id="PS50089"/>
    </source>
</evidence>
<organism evidence="6 7">
    <name type="scientific">Stentor coeruleus</name>
    <dbReference type="NCBI Taxonomy" id="5963"/>
    <lineage>
        <taxon>Eukaryota</taxon>
        <taxon>Sar</taxon>
        <taxon>Alveolata</taxon>
        <taxon>Ciliophora</taxon>
        <taxon>Postciliodesmatophora</taxon>
        <taxon>Heterotrichea</taxon>
        <taxon>Heterotrichida</taxon>
        <taxon>Stentoridae</taxon>
        <taxon>Stentor</taxon>
    </lineage>
</organism>
<reference evidence="6 7" key="1">
    <citation type="submission" date="2016-11" db="EMBL/GenBank/DDBJ databases">
        <title>The macronuclear genome of Stentor coeruleus: a giant cell with tiny introns.</title>
        <authorList>
            <person name="Slabodnick M."/>
            <person name="Ruby J.G."/>
            <person name="Reiff S.B."/>
            <person name="Swart E.C."/>
            <person name="Gosai S."/>
            <person name="Prabakaran S."/>
            <person name="Witkowska E."/>
            <person name="Larue G.E."/>
            <person name="Fisher S."/>
            <person name="Freeman R.M."/>
            <person name="Gunawardena J."/>
            <person name="Chu W."/>
            <person name="Stover N.A."/>
            <person name="Gregory B.D."/>
            <person name="Nowacki M."/>
            <person name="Derisi J."/>
            <person name="Roy S.W."/>
            <person name="Marshall W.F."/>
            <person name="Sood P."/>
        </authorList>
    </citation>
    <scope>NUCLEOTIDE SEQUENCE [LARGE SCALE GENOMIC DNA]</scope>
    <source>
        <strain evidence="6">WM001</strain>
    </source>
</reference>
<keyword evidence="2 4" id="KW-0863">Zinc-finger</keyword>
<comment type="caution">
    <text evidence="6">The sequence shown here is derived from an EMBL/GenBank/DDBJ whole genome shotgun (WGS) entry which is preliminary data.</text>
</comment>